<sequence length="304" mass="34182">MMHRFIVVIFCFVRYLLLHTRDHYHRVTAAATGDLHPVMHCRQSLPCYIGNTCIQVQRKNTLCYFKYPFQQISYFSKAAIPRIRRSIHGWPCQRVPPCLRLPSLPRGDIFLPSAFSKLEICSKYLQQLGVSVTGFLPAKGSSLHTFLTSALWMTVFTTTAAFNAAEKAIDSLYPWKIREFVEKEGENGPFSKLSKNMLNAQFAILLSTTACSVISANLFSVVMLKLFGTSISSYSSLILTILTIFFAEVVPRAFGVDQPVRIATLTIHLINTTAQILRPISSFFAYISTLLLKIVGIDPNQEGK</sequence>
<dbReference type="PANTHER" id="PTHR22777:SF17">
    <property type="entry name" value="UPF0053 PROTEIN SLL0260"/>
    <property type="match status" value="1"/>
</dbReference>
<reference evidence="6 7" key="1">
    <citation type="journal article" date="2020" name="bioRxiv">
        <title>Metabolic contributions of an alphaproteobacterial endosymbiont in the apicomplexan Cardiosporidium cionae.</title>
        <authorList>
            <person name="Hunter E.S."/>
            <person name="Paight C.J."/>
            <person name="Lane C.E."/>
        </authorList>
    </citation>
    <scope>NUCLEOTIDE SEQUENCE [LARGE SCALE GENOMIC DNA]</scope>
    <source>
        <strain evidence="6">ESH_2018</strain>
    </source>
</reference>
<dbReference type="Proteomes" id="UP000823046">
    <property type="component" value="Unassembled WGS sequence"/>
</dbReference>
<name>A0ABQ7J8B9_9APIC</name>
<organism evidence="6 7">
    <name type="scientific">Cardiosporidium cionae</name>
    <dbReference type="NCBI Taxonomy" id="476202"/>
    <lineage>
        <taxon>Eukaryota</taxon>
        <taxon>Sar</taxon>
        <taxon>Alveolata</taxon>
        <taxon>Apicomplexa</taxon>
        <taxon>Aconoidasida</taxon>
        <taxon>Nephromycida</taxon>
        <taxon>Cardiosporidium</taxon>
    </lineage>
</organism>
<evidence type="ECO:0000259" key="5">
    <source>
        <dbReference type="Pfam" id="PF01595"/>
    </source>
</evidence>
<keyword evidence="2" id="KW-0129">CBS domain</keyword>
<gene>
    <name evidence="6" type="ORF">IE077_003409</name>
</gene>
<proteinExistence type="predicted"/>
<evidence type="ECO:0000256" key="4">
    <source>
        <dbReference type="SAM" id="SignalP"/>
    </source>
</evidence>
<feature type="chain" id="PRO_5047481180" description="CNNM transmembrane domain-containing protein" evidence="4">
    <location>
        <begin position="19"/>
        <end position="304"/>
    </location>
</feature>
<comment type="caution">
    <text evidence="6">The sequence shown here is derived from an EMBL/GenBank/DDBJ whole genome shotgun (WGS) entry which is preliminary data.</text>
</comment>
<keyword evidence="3" id="KW-1133">Transmembrane helix</keyword>
<feature type="transmembrane region" description="Helical" evidence="3">
    <location>
        <begin position="202"/>
        <end position="224"/>
    </location>
</feature>
<keyword evidence="4" id="KW-0732">Signal</keyword>
<keyword evidence="3" id="KW-0812">Transmembrane</keyword>
<feature type="transmembrane region" description="Helical" evidence="3">
    <location>
        <begin position="236"/>
        <end position="256"/>
    </location>
</feature>
<keyword evidence="1" id="KW-0677">Repeat</keyword>
<keyword evidence="7" id="KW-1185">Reference proteome</keyword>
<feature type="domain" description="CNNM transmembrane" evidence="5">
    <location>
        <begin position="155"/>
        <end position="302"/>
    </location>
</feature>
<dbReference type="Pfam" id="PF01595">
    <property type="entry name" value="CNNM"/>
    <property type="match status" value="1"/>
</dbReference>
<dbReference type="PANTHER" id="PTHR22777">
    <property type="entry name" value="HEMOLYSIN-RELATED"/>
    <property type="match status" value="1"/>
</dbReference>
<protein>
    <recommendedName>
        <fullName evidence="5">CNNM transmembrane domain-containing protein</fullName>
    </recommendedName>
</protein>
<feature type="non-terminal residue" evidence="6">
    <location>
        <position position="304"/>
    </location>
</feature>
<accession>A0ABQ7J8B9</accession>
<evidence type="ECO:0000313" key="7">
    <source>
        <dbReference type="Proteomes" id="UP000823046"/>
    </source>
</evidence>
<evidence type="ECO:0000256" key="2">
    <source>
        <dbReference type="ARBA" id="ARBA00023122"/>
    </source>
</evidence>
<keyword evidence="3" id="KW-0472">Membrane</keyword>
<dbReference type="InterPro" id="IPR002550">
    <property type="entry name" value="CNNM"/>
</dbReference>
<dbReference type="EMBL" id="JADAQX010000441">
    <property type="protein sequence ID" value="KAF8820232.1"/>
    <property type="molecule type" value="Genomic_DNA"/>
</dbReference>
<feature type="signal peptide" evidence="4">
    <location>
        <begin position="1"/>
        <end position="18"/>
    </location>
</feature>
<evidence type="ECO:0000256" key="3">
    <source>
        <dbReference type="SAM" id="Phobius"/>
    </source>
</evidence>
<evidence type="ECO:0000313" key="6">
    <source>
        <dbReference type="EMBL" id="KAF8820232.1"/>
    </source>
</evidence>
<evidence type="ECO:0000256" key="1">
    <source>
        <dbReference type="ARBA" id="ARBA00022737"/>
    </source>
</evidence>